<dbReference type="PANTHER" id="PTHR43421:SF1">
    <property type="entry name" value="METALLOPROTEASE PMBA"/>
    <property type="match status" value="1"/>
</dbReference>
<organism evidence="5 6">
    <name type="scientific">Heliorestis acidaminivorans</name>
    <dbReference type="NCBI Taxonomy" id="553427"/>
    <lineage>
        <taxon>Bacteria</taxon>
        <taxon>Bacillati</taxon>
        <taxon>Bacillota</taxon>
        <taxon>Clostridia</taxon>
        <taxon>Eubacteriales</taxon>
        <taxon>Heliobacteriaceae</taxon>
        <taxon>Heliorestis</taxon>
    </lineage>
</organism>
<accession>A0A6I0EV53</accession>
<feature type="domain" description="Metalloprotease TldD/E central" evidence="4">
    <location>
        <begin position="114"/>
        <end position="216"/>
    </location>
</feature>
<name>A0A6I0EV53_9FIRM</name>
<protein>
    <submittedName>
        <fullName evidence="5">TldD/PmbA family protein</fullName>
    </submittedName>
</protein>
<proteinExistence type="inferred from homology"/>
<feature type="domain" description="Metalloprotease TldD/E N-terminal" evidence="2">
    <location>
        <begin position="21"/>
        <end position="84"/>
    </location>
</feature>
<dbReference type="Pfam" id="PF01523">
    <property type="entry name" value="PmbA_TldD_1st"/>
    <property type="match status" value="1"/>
</dbReference>
<gene>
    <name evidence="5" type="ORF">F9B85_11570</name>
</gene>
<evidence type="ECO:0000313" key="5">
    <source>
        <dbReference type="EMBL" id="KAB2951718.1"/>
    </source>
</evidence>
<evidence type="ECO:0000259" key="3">
    <source>
        <dbReference type="Pfam" id="PF19289"/>
    </source>
</evidence>
<dbReference type="Pfam" id="PF19289">
    <property type="entry name" value="PmbA_TldD_3rd"/>
    <property type="match status" value="1"/>
</dbReference>
<evidence type="ECO:0000259" key="2">
    <source>
        <dbReference type="Pfam" id="PF01523"/>
    </source>
</evidence>
<dbReference type="InterPro" id="IPR045569">
    <property type="entry name" value="Metalloprtase-TldD/E_C"/>
</dbReference>
<dbReference type="InterPro" id="IPR047657">
    <property type="entry name" value="PmbA"/>
</dbReference>
<sequence>MGTITRKMVELAQQKGAEMSEAYGLDARELSIDVSQGVVETMKLAEDRGVGLRIFKKGRMGYAYTSDLDEKVLESTVERAIANAVWTGEDPYHVLPSKVEAYPHVDTFDPEISKTAVEEKINLAKEIEAAARATDERVKITERSNYQDAEYTVSIVNSRGIDASYRGAYCGAYAYLVAEENGENQTGFALSYGLRFSDIDPTKVGQEAANKAVRMLGAKRIASKRMPVLLDPYVVTQFMGILTPALTAEAVQKGKSPLAGKKDQIVASDILTLVDDGRLEGRIASAPFDGEGVPSSRTVLIEDGILKNYLHNSYTARKEGAISTGNGTRGSFRGTPEVGTTNFYLQAGQETQEGLMAGIDYGFYVTEVMGMHTANPISGDFSIGASGLLIEKGRLTTPVRGVAIAGNLMELLQNIDGIGNDLTFFVGKGAPTVRITSLPVSGD</sequence>
<dbReference type="EMBL" id="WBXO01000010">
    <property type="protein sequence ID" value="KAB2951718.1"/>
    <property type="molecule type" value="Genomic_DNA"/>
</dbReference>
<dbReference type="Gene3D" id="3.30.2290.10">
    <property type="entry name" value="PmbA/TldD superfamily"/>
    <property type="match status" value="1"/>
</dbReference>
<evidence type="ECO:0000313" key="6">
    <source>
        <dbReference type="Proteomes" id="UP000468766"/>
    </source>
</evidence>
<dbReference type="PANTHER" id="PTHR43421">
    <property type="entry name" value="METALLOPROTEASE PMBA"/>
    <property type="match status" value="1"/>
</dbReference>
<feature type="domain" description="Metalloprotease TldD/E C-terminal" evidence="3">
    <location>
        <begin position="223"/>
        <end position="442"/>
    </location>
</feature>
<comment type="similarity">
    <text evidence="1">Belongs to the peptidase U62 family.</text>
</comment>
<dbReference type="InterPro" id="IPR002510">
    <property type="entry name" value="Metalloprtase-TldD/E_N"/>
</dbReference>
<dbReference type="GO" id="GO:0005829">
    <property type="term" value="C:cytosol"/>
    <property type="evidence" value="ECO:0007669"/>
    <property type="project" value="TreeGrafter"/>
</dbReference>
<dbReference type="InterPro" id="IPR035068">
    <property type="entry name" value="TldD/PmbA_N"/>
</dbReference>
<dbReference type="InterPro" id="IPR036059">
    <property type="entry name" value="TldD/PmbA_sf"/>
</dbReference>
<dbReference type="Pfam" id="PF19290">
    <property type="entry name" value="PmbA_TldD_2nd"/>
    <property type="match status" value="1"/>
</dbReference>
<dbReference type="GO" id="GO:0008237">
    <property type="term" value="F:metallopeptidase activity"/>
    <property type="evidence" value="ECO:0007669"/>
    <property type="project" value="InterPro"/>
</dbReference>
<evidence type="ECO:0000259" key="4">
    <source>
        <dbReference type="Pfam" id="PF19290"/>
    </source>
</evidence>
<keyword evidence="6" id="KW-1185">Reference proteome</keyword>
<reference evidence="5 6" key="1">
    <citation type="submission" date="2019-10" db="EMBL/GenBank/DDBJ databases">
        <title>Whole-genome sequence of the extremophile Heliorestis acidaminivorans DSM 24790.</title>
        <authorList>
            <person name="Kyndt J.A."/>
            <person name="Meyer T.E."/>
        </authorList>
    </citation>
    <scope>NUCLEOTIDE SEQUENCE [LARGE SCALE GENOMIC DNA]</scope>
    <source>
        <strain evidence="5 6">DSM 24790</strain>
    </source>
</reference>
<dbReference type="GO" id="GO:0006508">
    <property type="term" value="P:proteolysis"/>
    <property type="evidence" value="ECO:0007669"/>
    <property type="project" value="InterPro"/>
</dbReference>
<dbReference type="OrthoDB" id="9803618at2"/>
<evidence type="ECO:0000256" key="1">
    <source>
        <dbReference type="ARBA" id="ARBA00005836"/>
    </source>
</evidence>
<comment type="caution">
    <text evidence="5">The sequence shown here is derived from an EMBL/GenBank/DDBJ whole genome shotgun (WGS) entry which is preliminary data.</text>
</comment>
<dbReference type="Proteomes" id="UP000468766">
    <property type="component" value="Unassembled WGS sequence"/>
</dbReference>
<dbReference type="AlphaFoldDB" id="A0A6I0EV53"/>
<dbReference type="SUPFAM" id="SSF111283">
    <property type="entry name" value="Putative modulator of DNA gyrase, PmbA/TldD"/>
    <property type="match status" value="1"/>
</dbReference>
<dbReference type="InterPro" id="IPR045570">
    <property type="entry name" value="Metalloprtase-TldD/E_cen_dom"/>
</dbReference>